<reference evidence="3 4" key="2">
    <citation type="journal article" date="2010" name="Stand. Genomic Sci.">
        <title>Complete genome sequence of Desulfohalobium retbaense type strain (HR(100)).</title>
        <authorList>
            <person name="Spring S."/>
            <person name="Nolan M."/>
            <person name="Lapidus A."/>
            <person name="Glavina Del Rio T."/>
            <person name="Copeland A."/>
            <person name="Tice H."/>
            <person name="Cheng J.F."/>
            <person name="Lucas S."/>
            <person name="Land M."/>
            <person name="Chen F."/>
            <person name="Bruce D."/>
            <person name="Goodwin L."/>
            <person name="Pitluck S."/>
            <person name="Ivanova N."/>
            <person name="Mavromatis K."/>
            <person name="Mikhailova N."/>
            <person name="Pati A."/>
            <person name="Chen A."/>
            <person name="Palaniappan K."/>
            <person name="Hauser L."/>
            <person name="Chang Y.J."/>
            <person name="Jeffries C.D."/>
            <person name="Munk C."/>
            <person name="Kiss H."/>
            <person name="Chain P."/>
            <person name="Han C."/>
            <person name="Brettin T."/>
            <person name="Detter J.C."/>
            <person name="Schuler E."/>
            <person name="Goker M."/>
            <person name="Rohde M."/>
            <person name="Bristow J."/>
            <person name="Eisen J.A."/>
            <person name="Markowitz V."/>
            <person name="Hugenholtz P."/>
            <person name="Kyrpides N.C."/>
            <person name="Klenk H.P."/>
        </authorList>
    </citation>
    <scope>NUCLEOTIDE SEQUENCE [LARGE SCALE GENOMIC DNA]</scope>
    <source>
        <strain evidence="4">ATCC 49802 / DSM 20745 / S 6022</strain>
    </source>
</reference>
<feature type="transmembrane region" description="Helical" evidence="2">
    <location>
        <begin position="339"/>
        <end position="356"/>
    </location>
</feature>
<keyword evidence="4" id="KW-1185">Reference proteome</keyword>
<dbReference type="STRING" id="479434.Sthe_2558"/>
<dbReference type="InParanoid" id="D1C830"/>
<dbReference type="RefSeq" id="WP_012873013.1">
    <property type="nucleotide sequence ID" value="NC_013524.1"/>
</dbReference>
<feature type="compositionally biased region" description="Polar residues" evidence="1">
    <location>
        <begin position="1"/>
        <end position="15"/>
    </location>
</feature>
<evidence type="ECO:0000313" key="4">
    <source>
        <dbReference type="Proteomes" id="UP000002027"/>
    </source>
</evidence>
<reference evidence="4" key="1">
    <citation type="submission" date="2009-11" db="EMBL/GenBank/DDBJ databases">
        <title>The complete chromosome 2 of Sphaerobacter thermophilus DSM 20745.</title>
        <authorList>
            <person name="Lucas S."/>
            <person name="Copeland A."/>
            <person name="Lapidus A."/>
            <person name="Glavina del Rio T."/>
            <person name="Dalin E."/>
            <person name="Tice H."/>
            <person name="Bruce D."/>
            <person name="Goodwin L."/>
            <person name="Pitluck S."/>
            <person name="Kyrpides N."/>
            <person name="Mavromatis K."/>
            <person name="Ivanova N."/>
            <person name="Mikhailova N."/>
            <person name="LaButti K.M."/>
            <person name="Clum A."/>
            <person name="Sun H.I."/>
            <person name="Brettin T."/>
            <person name="Detter J.C."/>
            <person name="Han C."/>
            <person name="Larimer F."/>
            <person name="Land M."/>
            <person name="Hauser L."/>
            <person name="Markowitz V."/>
            <person name="Cheng J.F."/>
            <person name="Hugenholtz P."/>
            <person name="Woyke T."/>
            <person name="Wu D."/>
            <person name="Steenblock K."/>
            <person name="Schneider S."/>
            <person name="Pukall R."/>
            <person name="Goeker M."/>
            <person name="Klenk H.P."/>
            <person name="Eisen J.A."/>
        </authorList>
    </citation>
    <scope>NUCLEOTIDE SEQUENCE [LARGE SCALE GENOMIC DNA]</scope>
    <source>
        <strain evidence="4">ATCC 49802 / DSM 20745 / S 6022</strain>
    </source>
</reference>
<feature type="transmembrane region" description="Helical" evidence="2">
    <location>
        <begin position="386"/>
        <end position="406"/>
    </location>
</feature>
<sequence length="839" mass="91578">MTSTTDHAPPSTQHAARSAEDRTRAPARPGPPRIYLLAFTALALVMTWPLAPHAGSAVQDLGDPLYEIWTMRWTQHQLLRDPTNQWHGNTAYPFRYSLLFSEPRLSTSLLAWPVQILTGNDVLTYNLLFLSTFVVLGTGVALLVRELSGSFGAGLLAGAFAAYTPYRYGHLSHLNLLSYGWIPLTIWALVRFTRHRRPRDAALAAGFLTVQVLASDTLALMALGMVGLVIPFLLWEARRRLTPGLIAWIALVVGIPVLAFAPIVLARLEVNREYGFARDLELVRTFAAKPTSYIAVSPLNHLWRETLPHAYPNPLFPGAVAVLGALLGLGLAARHRGPWVAYATLLIVIGVVLSLGPDTTIGERTVTLPYRWLYDWVPGMTAMRDVARFGMVALLGLQILAGLGLATAWSTLRPRLPAARAGVIGGTLLLLLAGAALAEYRSDVGTERVPRDPDTVAVYDWLATQPRGAVFELPANGLWADVTETTRQIYYSTRHWQPIVAGYTSFLPERYVRLMSGLHDDNPETPSRIDADNVGVLQDIGVRYVVVHHHDAPGYDWQAAVAAADRLPELEREGEFGNATVYLVHPAARAPVSYRLSAPTTALPDATFPAVLTAINPNSNQAVTTLDRPPAAKAVWTDPGEQVVKEATVPLDLPVVIDPDDRQILVAVPTPAQPGRYHLRLTAGALGATLEQEVEIRPASAPRGETPVRLAAVEWEQRVYRPGDKITVTVHWAVERPMDSDFSVTVQVIDEAKRVVAQHDSQPFDGALPTSRWQPGATIALPASLRLPDTLPDGPLRLLVALYDPTTPDLPRLPITLPTGDVAPEGFFGPLDVERSPTD</sequence>
<gene>
    <name evidence="3" type="ordered locus">Sthe_2558</name>
</gene>
<dbReference type="OrthoDB" id="134977at2"/>
<keyword evidence="2" id="KW-1133">Transmembrane helix</keyword>
<feature type="transmembrane region" description="Helical" evidence="2">
    <location>
        <begin position="202"/>
        <end position="233"/>
    </location>
</feature>
<keyword evidence="2" id="KW-0812">Transmembrane</keyword>
<evidence type="ECO:0000313" key="3">
    <source>
        <dbReference type="EMBL" id="ACZ39973.1"/>
    </source>
</evidence>
<dbReference type="AlphaFoldDB" id="D1C830"/>
<keyword evidence="2" id="KW-0472">Membrane</keyword>
<feature type="transmembrane region" description="Helical" evidence="2">
    <location>
        <begin position="174"/>
        <end position="190"/>
    </location>
</feature>
<dbReference type="eggNOG" id="COG5305">
    <property type="taxonomic scope" value="Bacteria"/>
</dbReference>
<proteinExistence type="predicted"/>
<feature type="transmembrane region" description="Helical" evidence="2">
    <location>
        <begin position="245"/>
        <end position="265"/>
    </location>
</feature>
<organism evidence="3 4">
    <name type="scientific">Sphaerobacter thermophilus (strain ATCC 49802 / DSM 20745 / KCCM 41009 / NCIMB 13125 / S 6022)</name>
    <dbReference type="NCBI Taxonomy" id="479434"/>
    <lineage>
        <taxon>Bacteria</taxon>
        <taxon>Pseudomonadati</taxon>
        <taxon>Thermomicrobiota</taxon>
        <taxon>Thermomicrobia</taxon>
        <taxon>Sphaerobacterales</taxon>
        <taxon>Sphaerobacterineae</taxon>
        <taxon>Sphaerobacteraceae</taxon>
        <taxon>Sphaerobacter</taxon>
    </lineage>
</organism>
<feature type="transmembrane region" description="Helical" evidence="2">
    <location>
        <begin position="418"/>
        <end position="438"/>
    </location>
</feature>
<protein>
    <recommendedName>
        <fullName evidence="5">Glycosyltransferase RgtA/B/C/D-like domain-containing protein</fullName>
    </recommendedName>
</protein>
<feature type="transmembrane region" description="Helical" evidence="2">
    <location>
        <begin position="34"/>
        <end position="51"/>
    </location>
</feature>
<accession>D1C830</accession>
<evidence type="ECO:0000256" key="2">
    <source>
        <dbReference type="SAM" id="Phobius"/>
    </source>
</evidence>
<dbReference type="EMBL" id="CP001824">
    <property type="protein sequence ID" value="ACZ39973.1"/>
    <property type="molecule type" value="Genomic_DNA"/>
</dbReference>
<dbReference type="KEGG" id="sti:Sthe_2558"/>
<dbReference type="Proteomes" id="UP000002027">
    <property type="component" value="Chromosome 2"/>
</dbReference>
<dbReference type="eggNOG" id="COG1971">
    <property type="taxonomic scope" value="Bacteria"/>
</dbReference>
<dbReference type="HOGENOM" id="CLU_338858_0_0_0"/>
<feature type="transmembrane region" description="Helical" evidence="2">
    <location>
        <begin position="122"/>
        <end position="144"/>
    </location>
</feature>
<evidence type="ECO:0000256" key="1">
    <source>
        <dbReference type="SAM" id="MobiDB-lite"/>
    </source>
</evidence>
<name>D1C830_SPHTD</name>
<feature type="transmembrane region" description="Helical" evidence="2">
    <location>
        <begin position="315"/>
        <end position="332"/>
    </location>
</feature>
<evidence type="ECO:0008006" key="5">
    <source>
        <dbReference type="Google" id="ProtNLM"/>
    </source>
</evidence>
<feature type="region of interest" description="Disordered" evidence="1">
    <location>
        <begin position="1"/>
        <end position="28"/>
    </location>
</feature>